<dbReference type="Pfam" id="PF13575">
    <property type="entry name" value="DUF4135"/>
    <property type="match status" value="1"/>
</dbReference>
<feature type="binding site" evidence="1">
    <location>
        <position position="863"/>
    </location>
    <ligand>
        <name>Zn(2+)</name>
        <dbReference type="ChEBI" id="CHEBI:29105"/>
    </ligand>
</feature>
<dbReference type="GO" id="GO:0046872">
    <property type="term" value="F:metal ion binding"/>
    <property type="evidence" value="ECO:0007669"/>
    <property type="project" value="UniProtKB-KW"/>
</dbReference>
<reference evidence="4" key="1">
    <citation type="submission" date="2018-09" db="EMBL/GenBank/DDBJ databases">
        <authorList>
            <person name="Livingstone P.G."/>
            <person name="Whitworth D.E."/>
        </authorList>
    </citation>
    <scope>NUCLEOTIDE SEQUENCE [LARGE SCALE GENOMIC DNA]</scope>
    <source>
        <strain evidence="4">CA054A</strain>
    </source>
</reference>
<keyword evidence="1" id="KW-0862">Zinc</keyword>
<organism evidence="3 4">
    <name type="scientific">Corallococcus terminator</name>
    <dbReference type="NCBI Taxonomy" id="2316733"/>
    <lineage>
        <taxon>Bacteria</taxon>
        <taxon>Pseudomonadati</taxon>
        <taxon>Myxococcota</taxon>
        <taxon>Myxococcia</taxon>
        <taxon>Myxococcales</taxon>
        <taxon>Cystobacterineae</taxon>
        <taxon>Myxococcaceae</taxon>
        <taxon>Corallococcus</taxon>
    </lineage>
</organism>
<dbReference type="CDD" id="cd04792">
    <property type="entry name" value="LanM-like"/>
    <property type="match status" value="1"/>
</dbReference>
<dbReference type="OrthoDB" id="9148343at2"/>
<dbReference type="Gene3D" id="1.50.10.10">
    <property type="match status" value="1"/>
</dbReference>
<dbReference type="GO" id="GO:0031179">
    <property type="term" value="P:peptide modification"/>
    <property type="evidence" value="ECO:0007669"/>
    <property type="project" value="InterPro"/>
</dbReference>
<dbReference type="NCBIfam" id="TIGR03897">
    <property type="entry name" value="lanti_2_LanM"/>
    <property type="match status" value="1"/>
</dbReference>
<dbReference type="Pfam" id="PF05147">
    <property type="entry name" value="LANC_like"/>
    <property type="match status" value="1"/>
</dbReference>
<keyword evidence="1" id="KW-0479">Metal-binding</keyword>
<keyword evidence="4" id="KW-1185">Reference proteome</keyword>
<dbReference type="Proteomes" id="UP000268094">
    <property type="component" value="Unassembled WGS sequence"/>
</dbReference>
<dbReference type="PRINTS" id="PR01950">
    <property type="entry name" value="LANCSUPER"/>
</dbReference>
<dbReference type="InterPro" id="IPR025410">
    <property type="entry name" value="Lant_dehyd"/>
</dbReference>
<gene>
    <name evidence="3" type="primary">lanM</name>
    <name evidence="3" type="ORF">D7V88_22940</name>
</gene>
<sequence>MVHEEASMATEVPPDGWLARPVNILLAPYLDALSERLSRMADLTASERAVVEGSVRESLGFSAQLKLNRVLLLELHAAGLEGRLDASDPPGRWAQFLDRACTPDFHAHLRGRYPTLLARLATVGRLQSQAVQRLVDRFVADREALGSLPGHPHGALTRLRLGEGDAHRGGQTVALLELEAGTVMYKPRCMRVDRALEGLLARVLAPDPQATRIRVPAVLVRAGYGWAEFVDHRACEGETELARFYRNLGHWLAVMRLLGGTDLHSENLIAHGPVPVVVDVESLFTPDPPIPPAERGLAVDIAARAIRGTVLRTGLLPVRSMGPGLGGLDISAAGSLPGEQPRIQVPTIVEGGTDGARLGMTLIERPRSKNHPSPEPVLARYWDQVVEGFSELTARLNALDAHGDLRPLLEPFTGAVVRRILRPTQTYAELMRMLWHPSSLYDAPRAHARARDVMRRNAEVSPGAPSTLPVIDEEIADLTCGDIPVFTVPVSRALLDSTLATWRSVDEALEVMTIQSALVSAYLNEKALPPRVVAPATPSRRERLDPRRRAQLSGLVRRVLDAAVRGPDGTVTWISPVLAEHGWAVRPLSAELYSGQAGVAVCLAQYQHEVHQGRADPLEGLSQTLEGTLAVLRATEDRVPVKQPGGFSGLASQVWTWSTLHDLGTFPGALERARERAAAITPELIEGDGLFEVLGGVAGLIVPLLNLVDQTGEAKWLDVAAHAGRRLEATAKSVAGDARWETSMFPAPIGGFAHGTVGIGWALARLGLSSAGSAAERRRWLELSARAFDFVEGLYRPELGNWVDLRRPEARDQLTTWCHGSTGIGLAAADLSARTGMRRYRDLFQQARAAGLREGFGWTHTLCHGDLGLWELLETGRRLAPDPHGPEQEALDAELLSGLEARGPVAGMARDAFSPGLMAGMGSVIHTLLRMHPESRLASPLLLGRAPGVDRGSV</sequence>
<accession>A0A3A8J396</accession>
<feature type="domain" description="Lantibiotic biosynthesis protein dehydration" evidence="2">
    <location>
        <begin position="113"/>
        <end position="488"/>
    </location>
</feature>
<dbReference type="PIRSF" id="PIRSF037228">
    <property type="entry name" value="Lant_mod_RumM"/>
    <property type="match status" value="1"/>
</dbReference>
<dbReference type="SMART" id="SM01260">
    <property type="entry name" value="LANC_like"/>
    <property type="match status" value="1"/>
</dbReference>
<dbReference type="GO" id="GO:0005975">
    <property type="term" value="P:carbohydrate metabolic process"/>
    <property type="evidence" value="ECO:0007669"/>
    <property type="project" value="InterPro"/>
</dbReference>
<feature type="binding site" evidence="1">
    <location>
        <position position="864"/>
    </location>
    <ligand>
        <name>Zn(2+)</name>
        <dbReference type="ChEBI" id="CHEBI:29105"/>
    </ligand>
</feature>
<protein>
    <submittedName>
        <fullName evidence="3">Type 2 lantipeptide synthetase LanM</fullName>
    </submittedName>
</protein>
<dbReference type="InterPro" id="IPR017146">
    <property type="entry name" value="Lanti_2_LanM"/>
</dbReference>
<dbReference type="InterPro" id="IPR012341">
    <property type="entry name" value="6hp_glycosidase-like_sf"/>
</dbReference>
<evidence type="ECO:0000313" key="3">
    <source>
        <dbReference type="EMBL" id="RKG84023.1"/>
    </source>
</evidence>
<proteinExistence type="predicted"/>
<dbReference type="EMBL" id="RAVZ01000166">
    <property type="protein sequence ID" value="RKG84023.1"/>
    <property type="molecule type" value="Genomic_DNA"/>
</dbReference>
<evidence type="ECO:0000256" key="1">
    <source>
        <dbReference type="PIRSR" id="PIRSR607822-1"/>
    </source>
</evidence>
<dbReference type="AlphaFoldDB" id="A0A3A8J396"/>
<dbReference type="SUPFAM" id="SSF158745">
    <property type="entry name" value="LanC-like"/>
    <property type="match status" value="1"/>
</dbReference>
<feature type="binding site" evidence="1">
    <location>
        <position position="818"/>
    </location>
    <ligand>
        <name>Zn(2+)</name>
        <dbReference type="ChEBI" id="CHEBI:29105"/>
    </ligand>
</feature>
<evidence type="ECO:0000313" key="4">
    <source>
        <dbReference type="Proteomes" id="UP000268094"/>
    </source>
</evidence>
<comment type="caution">
    <text evidence="3">The sequence shown here is derived from an EMBL/GenBank/DDBJ whole genome shotgun (WGS) entry which is preliminary data.</text>
</comment>
<evidence type="ECO:0000259" key="2">
    <source>
        <dbReference type="Pfam" id="PF13575"/>
    </source>
</evidence>
<dbReference type="InterPro" id="IPR007822">
    <property type="entry name" value="LANC-like"/>
</dbReference>
<name>A0A3A8J396_9BACT</name>